<dbReference type="InterPro" id="IPR012337">
    <property type="entry name" value="RNaseH-like_sf"/>
</dbReference>
<dbReference type="EMBL" id="MN081869">
    <property type="protein sequence ID" value="QEA08249.1"/>
    <property type="molecule type" value="Genomic_DNA"/>
</dbReference>
<proteinExistence type="predicted"/>
<reference evidence="1" key="1">
    <citation type="journal article" date="2019" name="Viruses">
        <title>Detection and Characterization of Invertebrate Iridoviruses Found in Reptiles and Prey Insects in Europe over the Past Two Decades.</title>
        <authorList>
            <person name="Papp T."/>
            <person name="Marschang R.E."/>
        </authorList>
    </citation>
    <scope>NUCLEOTIDE SEQUENCE</scope>
    <source>
        <strain evidence="1">Liz-CrIV</strain>
    </source>
</reference>
<dbReference type="InterPro" id="IPR036397">
    <property type="entry name" value="RNaseH_sf"/>
</dbReference>
<organism evidence="1">
    <name type="scientific">Iridovirus Liz-CrIV</name>
    <dbReference type="NCBI Taxonomy" id="2594309"/>
    <lineage>
        <taxon>Viruses</taxon>
        <taxon>Varidnaviria</taxon>
        <taxon>Bamfordvirae</taxon>
        <taxon>Nucleocytoviricota</taxon>
        <taxon>Megaviricetes</taxon>
        <taxon>Pimascovirales</taxon>
        <taxon>Pimascovirales incertae sedis</taxon>
        <taxon>Iridoviridae</taxon>
    </lineage>
</organism>
<dbReference type="Gene3D" id="3.30.420.10">
    <property type="entry name" value="Ribonuclease H-like superfamily/Ribonuclease H"/>
    <property type="match status" value="1"/>
</dbReference>
<name>A0A5B8RGY6_9VIRU</name>
<evidence type="ECO:0000313" key="1">
    <source>
        <dbReference type="EMBL" id="QEA08249.1"/>
    </source>
</evidence>
<evidence type="ECO:0008006" key="2">
    <source>
        <dbReference type="Google" id="ProtNLM"/>
    </source>
</evidence>
<sequence length="237" mass="28358">MCDKKKKEVDEDIYIASFDIGKVNFAYCIEKCSLKDIKRRTETTIDEMCSKGKIEIIDNVRLVSFPKNIVTRRRGPRKGTTYKPSGKYTFESLLLFLEERKTFWNKCHIFVIEQQMSQNKEGLKISYHLEAYFKTCYGTFKEVVLFPSYHKTQVFEAEKWINLDPLTRKTDKYGKPFYTKMSYNNRKKSCIIKALEILEQRHDTDTIWKLERSQKKDDMCDVICQLQAYKWLYLFEK</sequence>
<dbReference type="SUPFAM" id="SSF53098">
    <property type="entry name" value="Ribonuclease H-like"/>
    <property type="match status" value="1"/>
</dbReference>
<dbReference type="GO" id="GO:0003676">
    <property type="term" value="F:nucleic acid binding"/>
    <property type="evidence" value="ECO:0007669"/>
    <property type="project" value="InterPro"/>
</dbReference>
<accession>A0A5B8RGY6</accession>
<protein>
    <recommendedName>
        <fullName evidence="2">Holliday junction resolvase</fullName>
    </recommendedName>
</protein>